<dbReference type="GO" id="GO:0065002">
    <property type="term" value="P:intracellular protein transmembrane transport"/>
    <property type="evidence" value="ECO:0007669"/>
    <property type="project" value="TreeGrafter"/>
</dbReference>
<accession>A0A2M8EKA8</accession>
<evidence type="ECO:0008006" key="8">
    <source>
        <dbReference type="Google" id="ProtNLM"/>
    </source>
</evidence>
<feature type="transmembrane region" description="Helical" evidence="5">
    <location>
        <begin position="221"/>
        <end position="245"/>
    </location>
</feature>
<evidence type="ECO:0000256" key="4">
    <source>
        <dbReference type="ARBA" id="ARBA00023136"/>
    </source>
</evidence>
<dbReference type="InterPro" id="IPR002033">
    <property type="entry name" value="TatC"/>
</dbReference>
<dbReference type="PANTHER" id="PTHR30371">
    <property type="entry name" value="SEC-INDEPENDENT PROTEIN TRANSLOCASE PROTEIN TATC"/>
    <property type="match status" value="1"/>
</dbReference>
<comment type="caution">
    <text evidence="6">The sequence shown here is derived from an EMBL/GenBank/DDBJ whole genome shotgun (WGS) entry which is preliminary data.</text>
</comment>
<evidence type="ECO:0000256" key="5">
    <source>
        <dbReference type="SAM" id="Phobius"/>
    </source>
</evidence>
<dbReference type="Proteomes" id="UP000228781">
    <property type="component" value="Unassembled WGS sequence"/>
</dbReference>
<protein>
    <recommendedName>
        <fullName evidence="8">Sec-independent protein translocase protein TatC</fullName>
    </recommendedName>
</protein>
<keyword evidence="2 5" id="KW-0812">Transmembrane</keyword>
<feature type="transmembrane region" description="Helical" evidence="5">
    <location>
        <begin position="161"/>
        <end position="186"/>
    </location>
</feature>
<reference evidence="7" key="1">
    <citation type="submission" date="2017-09" db="EMBL/GenBank/DDBJ databases">
        <title>Depth-based differentiation of microbial function through sediment-hosted aquifers and enrichment of novel symbionts in the deep terrestrial subsurface.</title>
        <authorList>
            <person name="Probst A.J."/>
            <person name="Ladd B."/>
            <person name="Jarett J.K."/>
            <person name="Geller-Mcgrath D.E."/>
            <person name="Sieber C.M.K."/>
            <person name="Emerson J.B."/>
            <person name="Anantharaman K."/>
            <person name="Thomas B.C."/>
            <person name="Malmstrom R."/>
            <person name="Stieglmeier M."/>
            <person name="Klingl A."/>
            <person name="Woyke T."/>
            <person name="Ryan C.M."/>
            <person name="Banfield J.F."/>
        </authorList>
    </citation>
    <scope>NUCLEOTIDE SEQUENCE [LARGE SCALE GENOMIC DNA]</scope>
</reference>
<dbReference type="GO" id="GO:0009977">
    <property type="term" value="F:proton motive force dependent protein transmembrane transporter activity"/>
    <property type="evidence" value="ECO:0007669"/>
    <property type="project" value="TreeGrafter"/>
</dbReference>
<keyword evidence="4 5" id="KW-0472">Membrane</keyword>
<feature type="transmembrane region" description="Helical" evidence="5">
    <location>
        <begin position="115"/>
        <end position="141"/>
    </location>
</feature>
<evidence type="ECO:0000256" key="2">
    <source>
        <dbReference type="ARBA" id="ARBA00022692"/>
    </source>
</evidence>
<sequence length="247" mass="27908">MSPETEGTVDTGWEGAVNKYFPFLAEIRKRLLLIIFSFLAFTLLGFAFYERIVTFGLKIFRLEGVNFAFTSPFQFINLAVSSGLAVGIIASLPLAIFQVLFFLRPALSKREYRFIMTLIPLAILFFVVGFFYGVGVMKYVLKLFYQNALRLNLTNLLDVSSLLSQIIMTSSLMGMAFEFPIILTVLMKLNAVSHHALSSRRSVVYLVLLVFAILLPPTDLLSLALLTLPLLLLFELTLILNRVFLKR</sequence>
<comment type="subcellular location">
    <subcellularLocation>
        <location evidence="1">Membrane</location>
        <topology evidence="1">Multi-pass membrane protein</topology>
    </subcellularLocation>
</comment>
<dbReference type="PRINTS" id="PR01840">
    <property type="entry name" value="TATCFAMILY"/>
</dbReference>
<dbReference type="AlphaFoldDB" id="A0A2M8EKA8"/>
<name>A0A2M8EKA8_UNCKA</name>
<feature type="transmembrane region" description="Helical" evidence="5">
    <location>
        <begin position="75"/>
        <end position="103"/>
    </location>
</feature>
<evidence type="ECO:0000313" key="7">
    <source>
        <dbReference type="Proteomes" id="UP000228781"/>
    </source>
</evidence>
<organism evidence="6 7">
    <name type="scientific">candidate division WWE3 bacterium CG_4_9_14_0_2_um_filter_48_10</name>
    <dbReference type="NCBI Taxonomy" id="1975078"/>
    <lineage>
        <taxon>Bacteria</taxon>
        <taxon>Katanobacteria</taxon>
    </lineage>
</organism>
<dbReference type="PANTHER" id="PTHR30371:SF0">
    <property type="entry name" value="SEC-INDEPENDENT PROTEIN TRANSLOCASE PROTEIN TATC, CHLOROPLASTIC-RELATED"/>
    <property type="match status" value="1"/>
</dbReference>
<gene>
    <name evidence="6" type="ORF">CO059_00720</name>
</gene>
<keyword evidence="3 5" id="KW-1133">Transmembrane helix</keyword>
<feature type="transmembrane region" description="Helical" evidence="5">
    <location>
        <begin position="198"/>
        <end position="215"/>
    </location>
</feature>
<dbReference type="EMBL" id="PFSK01000010">
    <property type="protein sequence ID" value="PJC23117.1"/>
    <property type="molecule type" value="Genomic_DNA"/>
</dbReference>
<evidence type="ECO:0000256" key="1">
    <source>
        <dbReference type="ARBA" id="ARBA00004141"/>
    </source>
</evidence>
<dbReference type="GO" id="GO:0033281">
    <property type="term" value="C:TAT protein transport complex"/>
    <property type="evidence" value="ECO:0007669"/>
    <property type="project" value="TreeGrafter"/>
</dbReference>
<dbReference type="GO" id="GO:0043953">
    <property type="term" value="P:protein transport by the Tat complex"/>
    <property type="evidence" value="ECO:0007669"/>
    <property type="project" value="TreeGrafter"/>
</dbReference>
<feature type="transmembrane region" description="Helical" evidence="5">
    <location>
        <begin position="31"/>
        <end position="49"/>
    </location>
</feature>
<evidence type="ECO:0000313" key="6">
    <source>
        <dbReference type="EMBL" id="PJC23117.1"/>
    </source>
</evidence>
<proteinExistence type="predicted"/>
<dbReference type="Pfam" id="PF00902">
    <property type="entry name" value="TatC"/>
    <property type="match status" value="1"/>
</dbReference>
<evidence type="ECO:0000256" key="3">
    <source>
        <dbReference type="ARBA" id="ARBA00022989"/>
    </source>
</evidence>